<keyword evidence="4" id="KW-0653">Protein transport</keyword>
<keyword evidence="11" id="KW-1185">Reference proteome</keyword>
<evidence type="ECO:0000256" key="3">
    <source>
        <dbReference type="ARBA" id="ARBA00022816"/>
    </source>
</evidence>
<dbReference type="GeneID" id="90040881"/>
<dbReference type="Proteomes" id="UP001498771">
    <property type="component" value="Unassembled WGS sequence"/>
</dbReference>
<keyword evidence="3" id="KW-0509">mRNA transport</keyword>
<feature type="domain" description="Nucleoporin Nup188 N-terminal subdomain III" evidence="9">
    <location>
        <begin position="166"/>
        <end position="572"/>
    </location>
</feature>
<evidence type="ECO:0000313" key="11">
    <source>
        <dbReference type="Proteomes" id="UP001498771"/>
    </source>
</evidence>
<dbReference type="InterPro" id="IPR044840">
    <property type="entry name" value="Nup188"/>
</dbReference>
<evidence type="ECO:0000256" key="1">
    <source>
        <dbReference type="ARBA" id="ARBA00004567"/>
    </source>
</evidence>
<gene>
    <name evidence="10" type="ORF">BZA70DRAFT_7349</name>
</gene>
<dbReference type="RefSeq" id="XP_064770285.1">
    <property type="nucleotide sequence ID" value="XM_064915369.1"/>
</dbReference>
<dbReference type="EMBL" id="JBBJBU010000001">
    <property type="protein sequence ID" value="KAK7207252.1"/>
    <property type="molecule type" value="Genomic_DNA"/>
</dbReference>
<reference evidence="10 11" key="1">
    <citation type="submission" date="2024-03" db="EMBL/GenBank/DDBJ databases">
        <title>Genome-scale model development and genomic sequencing of the oleaginous clade Lipomyces.</title>
        <authorList>
            <consortium name="Lawrence Berkeley National Laboratory"/>
            <person name="Czajka J.J."/>
            <person name="Han Y."/>
            <person name="Kim J."/>
            <person name="Mondo S.J."/>
            <person name="Hofstad B.A."/>
            <person name="Robles A."/>
            <person name="Haridas S."/>
            <person name="Riley R."/>
            <person name="LaButti K."/>
            <person name="Pangilinan J."/>
            <person name="Andreopoulos W."/>
            <person name="Lipzen A."/>
            <person name="Yan J."/>
            <person name="Wang M."/>
            <person name="Ng V."/>
            <person name="Grigoriev I.V."/>
            <person name="Spatafora J.W."/>
            <person name="Magnuson J.K."/>
            <person name="Baker S.E."/>
            <person name="Pomraning K.R."/>
        </authorList>
    </citation>
    <scope>NUCLEOTIDE SEQUENCE [LARGE SCALE GENOMIC DNA]</scope>
    <source>
        <strain evidence="10 11">Phaff 52-87</strain>
    </source>
</reference>
<keyword evidence="7" id="KW-0539">Nucleus</keyword>
<dbReference type="InterPro" id="IPR048883">
    <property type="entry name" value="Nup188_N-subdom_III"/>
</dbReference>
<evidence type="ECO:0000313" key="10">
    <source>
        <dbReference type="EMBL" id="KAK7207252.1"/>
    </source>
</evidence>
<feature type="region of interest" description="Disordered" evidence="8">
    <location>
        <begin position="1"/>
        <end position="20"/>
    </location>
</feature>
<evidence type="ECO:0000256" key="6">
    <source>
        <dbReference type="ARBA" id="ARBA00023132"/>
    </source>
</evidence>
<keyword evidence="6" id="KW-0906">Nuclear pore complex</keyword>
<name>A0ABR1FBX1_9ASCO</name>
<proteinExistence type="predicted"/>
<keyword evidence="5" id="KW-0811">Translocation</keyword>
<dbReference type="Gene3D" id="1.25.10.70">
    <property type="match status" value="1"/>
</dbReference>
<evidence type="ECO:0000256" key="4">
    <source>
        <dbReference type="ARBA" id="ARBA00022927"/>
    </source>
</evidence>
<feature type="compositionally biased region" description="Polar residues" evidence="8">
    <location>
        <begin position="11"/>
        <end position="20"/>
    </location>
</feature>
<feature type="region of interest" description="Disordered" evidence="8">
    <location>
        <begin position="29"/>
        <end position="51"/>
    </location>
</feature>
<evidence type="ECO:0000256" key="5">
    <source>
        <dbReference type="ARBA" id="ARBA00023010"/>
    </source>
</evidence>
<evidence type="ECO:0000256" key="2">
    <source>
        <dbReference type="ARBA" id="ARBA00022448"/>
    </source>
</evidence>
<evidence type="ECO:0000259" key="9">
    <source>
        <dbReference type="Pfam" id="PF21093"/>
    </source>
</evidence>
<protein>
    <submittedName>
        <fullName evidence="10">Nucleoporin subcomplex protein binding to Pom34-domain-containing protein</fullName>
    </submittedName>
</protein>
<organism evidence="10 11">
    <name type="scientific">Myxozyma melibiosi</name>
    <dbReference type="NCBI Taxonomy" id="54550"/>
    <lineage>
        <taxon>Eukaryota</taxon>
        <taxon>Fungi</taxon>
        <taxon>Dikarya</taxon>
        <taxon>Ascomycota</taxon>
        <taxon>Saccharomycotina</taxon>
        <taxon>Lipomycetes</taxon>
        <taxon>Lipomycetales</taxon>
        <taxon>Lipomycetaceae</taxon>
        <taxon>Myxozyma</taxon>
    </lineage>
</organism>
<feature type="compositionally biased region" description="Polar residues" evidence="8">
    <location>
        <begin position="29"/>
        <end position="42"/>
    </location>
</feature>
<keyword evidence="2" id="KW-0813">Transport</keyword>
<dbReference type="Pfam" id="PF21093">
    <property type="entry name" value="Nup188_N-subdom_III"/>
    <property type="match status" value="1"/>
</dbReference>
<sequence>METPTRRPFASTDSASTVNPRIVAVQNSFGAGSPMQSSPMSETQDESGGDSQALALNDEANEVIAREQHFYLLLNKFPSVFIPFIRALRFDAGVYAFQILANMDTYMQTLPRGFRDFDVSADDPQDIYLLSDLCLYAPREDGEGGIFVSKGHHGRIIPTESNTFTVQWRFRYNGWAYIGRVLEHAEKVSPTDIVVEEITLLISDTMRQLSTEEAIELLESICENLSEDNNVLVIIGRILTIAMQRKNIGVSVAALEFFAALTRVLPSKVWEFLENSTLLDRSGNGGMAAYVLSSVEIINGDYKFTLALIDLVCALTNDVLIGKFTYAVKPSVKAGILLQLFRHLMNVYESFSYWKYEDLHERLKIATRISEVFESIIRIVYCVDEFSEGTEKINGVLFPATQHILDRFLVTDSKPSRCLQPLLGGIEAASRTMEALKNDQDLLNRTYGWIESSLSLAEVLTRARSLLKRAPTQLERKLFGLAASMSVLFANESVLRLKLMQLLNAMVASEWSEKPSLLAYFGSGPAAAFAASLVKAIESDIDYPMQNEIANFVSLVFSTKQQGLSILLLTGKELGLDSKSESEAKKEKEKEKGPVKSLLQALEKKAQQTEEIRVEFTANILESLALAQNTLSTALFESQEDKGLLNKILKLIDQGTEGRVSGLESSETIVRYCYETLRAARGVQLCAVHLHKARKGSSEAKTIISHIVGNLPRLADVAFRIYGYRASLHGNLHRNFDKKWPEARLIRFQRTVLVAGERKYGTGYKYDVEMMDMILGADPIWSGYKSEVEQANLNLSLIDAQSHLFRAWWLLTIALLDWTEEDGKLASVLEEIACKCLTINIEEGVIAPLFQPIVNERCELAFIIIQKLAALSTQKSKSGRVDFKRILRLAHDLIVSGGMEFVQALTEGRQENYRPVLRLLLLSVQELRDEKPDAEITKLVHDLIEQVVARSYSVLGPDALDAFRKPGEGAGEDGPMSKAGEDMLLLTSLLRDCLNINGVV</sequence>
<evidence type="ECO:0000256" key="8">
    <source>
        <dbReference type="SAM" id="MobiDB-lite"/>
    </source>
</evidence>
<dbReference type="PANTHER" id="PTHR31431">
    <property type="entry name" value="NUCLEOPORIN NUP188 HOMOLOG"/>
    <property type="match status" value="1"/>
</dbReference>
<comment type="subcellular location">
    <subcellularLocation>
        <location evidence="1">Nucleus</location>
        <location evidence="1">Nuclear pore complex</location>
    </subcellularLocation>
</comment>
<comment type="caution">
    <text evidence="10">The sequence shown here is derived from an EMBL/GenBank/DDBJ whole genome shotgun (WGS) entry which is preliminary data.</text>
</comment>
<evidence type="ECO:0000256" key="7">
    <source>
        <dbReference type="ARBA" id="ARBA00023242"/>
    </source>
</evidence>
<dbReference type="PANTHER" id="PTHR31431:SF1">
    <property type="entry name" value="NUCLEOPORIN NUP188"/>
    <property type="match status" value="1"/>
</dbReference>
<accession>A0ABR1FBX1</accession>